<protein>
    <submittedName>
        <fullName evidence="1">Uncharacterized protein</fullName>
    </submittedName>
</protein>
<sequence>LGVNNFKYLAAKMKYAPNPCPLTAENYDRVLWALEKNAEYAAKAGDYRLMQSFKIVALYFTHCLEPPKSYSTEPSTETFEAPSEDPPILRPLHMSISKDENEKEDLVDVLGSESKKMALEGPGFEARVEDRDTRGLHKKIEPDMTLGCRSLASQQIGEVVQQLIKWLIDQEVSTQAASHLLLCVLPFLPITRHECRELKETKRVLEVLANQLDQLQIDEKHAKEAMLDYDKIRYQGLKPMMCEWILRDYHVELLSNGLFAHAASLRKHCYPTFPSVYEDHLRDVTVRIHCTHCSTPLQGNKNLCDNCKHTSISCPICLQHTSPYNASLHRGLSTGVGGKLRAACAWCGHVVHVACLDMWQADPNPDYGHQCPAEGCLCVCGATGEEAESPEKKVRVVTGLMANWDAE</sequence>
<feature type="non-terminal residue" evidence="1">
    <location>
        <position position="1"/>
    </location>
</feature>
<evidence type="ECO:0000313" key="2">
    <source>
        <dbReference type="Proteomes" id="UP001186974"/>
    </source>
</evidence>
<evidence type="ECO:0000313" key="1">
    <source>
        <dbReference type="EMBL" id="KAK3059657.1"/>
    </source>
</evidence>
<gene>
    <name evidence="1" type="ORF">LTS18_010343</name>
</gene>
<comment type="caution">
    <text evidence="1">The sequence shown here is derived from an EMBL/GenBank/DDBJ whole genome shotgun (WGS) entry which is preliminary data.</text>
</comment>
<organism evidence="1 2">
    <name type="scientific">Coniosporium uncinatum</name>
    <dbReference type="NCBI Taxonomy" id="93489"/>
    <lineage>
        <taxon>Eukaryota</taxon>
        <taxon>Fungi</taxon>
        <taxon>Dikarya</taxon>
        <taxon>Ascomycota</taxon>
        <taxon>Pezizomycotina</taxon>
        <taxon>Dothideomycetes</taxon>
        <taxon>Dothideomycetes incertae sedis</taxon>
        <taxon>Coniosporium</taxon>
    </lineage>
</organism>
<accession>A0ACC3CZZ8</accession>
<dbReference type="EMBL" id="JAWDJW010009217">
    <property type="protein sequence ID" value="KAK3059657.1"/>
    <property type="molecule type" value="Genomic_DNA"/>
</dbReference>
<proteinExistence type="predicted"/>
<dbReference type="Proteomes" id="UP001186974">
    <property type="component" value="Unassembled WGS sequence"/>
</dbReference>
<keyword evidence="2" id="KW-1185">Reference proteome</keyword>
<name>A0ACC3CZZ8_9PEZI</name>
<reference evidence="1" key="1">
    <citation type="submission" date="2024-09" db="EMBL/GenBank/DDBJ databases">
        <title>Black Yeasts Isolated from many extreme environments.</title>
        <authorList>
            <person name="Coleine C."/>
            <person name="Stajich J.E."/>
            <person name="Selbmann L."/>
        </authorList>
    </citation>
    <scope>NUCLEOTIDE SEQUENCE</scope>
    <source>
        <strain evidence="1">CCFEE 5737</strain>
    </source>
</reference>